<gene>
    <name evidence="2" type="ORF">HALO32_02554</name>
</gene>
<evidence type="ECO:0000313" key="2">
    <source>
        <dbReference type="EMBL" id="VVZ96454.1"/>
    </source>
</evidence>
<feature type="region of interest" description="Disordered" evidence="1">
    <location>
        <begin position="138"/>
        <end position="173"/>
    </location>
</feature>
<accession>A0A5K1I4B5</accession>
<dbReference type="Proteomes" id="UP000326725">
    <property type="component" value="Unassembled WGS sequence"/>
</dbReference>
<dbReference type="AlphaFoldDB" id="A0A5K1I4B5"/>
<dbReference type="RefSeq" id="WP_151444247.1">
    <property type="nucleotide sequence ID" value="NZ_CABVOU010000039.1"/>
</dbReference>
<evidence type="ECO:0000256" key="1">
    <source>
        <dbReference type="SAM" id="MobiDB-lite"/>
    </source>
</evidence>
<evidence type="ECO:0000313" key="3">
    <source>
        <dbReference type="Proteomes" id="UP000326725"/>
    </source>
</evidence>
<name>A0A5K1I4B5_9GAMM</name>
<proteinExistence type="predicted"/>
<organism evidence="2 3">
    <name type="scientific">Halomonas lysinitropha</name>
    <dbReference type="NCBI Taxonomy" id="2607506"/>
    <lineage>
        <taxon>Bacteria</taxon>
        <taxon>Pseudomonadati</taxon>
        <taxon>Pseudomonadota</taxon>
        <taxon>Gammaproteobacteria</taxon>
        <taxon>Oceanospirillales</taxon>
        <taxon>Halomonadaceae</taxon>
        <taxon>Halomonas</taxon>
    </lineage>
</organism>
<feature type="compositionally biased region" description="Gly residues" evidence="1">
    <location>
        <begin position="162"/>
        <end position="173"/>
    </location>
</feature>
<protein>
    <submittedName>
        <fullName evidence="2">Uncharacterized protein</fullName>
    </submittedName>
</protein>
<sequence length="173" mass="19273">MTQPTHTHKTRGGRFALVAHYNGDTSLESHQIVVYRDLDLEVDTATTTKDWETNWRPVAGDDCTVCMGTGTDQIKGNKDRPCGGCFGLGKVRQDGETPKDRWQLAEVAAGIIKRQQQELEQRRQAMALPGVKAALEAHRMERQRQQEDAVAEQEQKWRGSRGHGPGGARHTGD</sequence>
<feature type="compositionally biased region" description="Basic and acidic residues" evidence="1">
    <location>
        <begin position="138"/>
        <end position="157"/>
    </location>
</feature>
<dbReference type="EMBL" id="CABVOU010000039">
    <property type="protein sequence ID" value="VVZ96454.1"/>
    <property type="molecule type" value="Genomic_DNA"/>
</dbReference>
<reference evidence="2 3" key="1">
    <citation type="submission" date="2019-09" db="EMBL/GenBank/DDBJ databases">
        <authorList>
            <person name="Criscuolo A."/>
        </authorList>
    </citation>
    <scope>NUCLEOTIDE SEQUENCE [LARGE SCALE GENOMIC DNA]</scope>
    <source>
        <strain evidence="3">3(2)</strain>
    </source>
</reference>
<keyword evidence="3" id="KW-1185">Reference proteome</keyword>